<dbReference type="Proteomes" id="UP000612808">
    <property type="component" value="Unassembled WGS sequence"/>
</dbReference>
<keyword evidence="2" id="KW-1185">Reference proteome</keyword>
<evidence type="ECO:0000313" key="2">
    <source>
        <dbReference type="Proteomes" id="UP000612808"/>
    </source>
</evidence>
<accession>A0A8J3JGI0</accession>
<sequence length="121" mass="13505">MTRRYRIGRRWEEPQAREREWVARHQGGPGGVEVWSGSSHVDIGEYRCHAPDANTVSPAAKHRTSDSLLAGGHDTVAVATTKEPLSVVGGPVRWHSSISQSPPRGQMRLRRGWHHRTIGSR</sequence>
<dbReference type="EMBL" id="BOMB01000043">
    <property type="protein sequence ID" value="GID15493.1"/>
    <property type="molecule type" value="Genomic_DNA"/>
</dbReference>
<name>A0A8J3JGI0_9ACTN</name>
<comment type="caution">
    <text evidence="1">The sequence shown here is derived from an EMBL/GenBank/DDBJ whole genome shotgun (WGS) entry which is preliminary data.</text>
</comment>
<organism evidence="1 2">
    <name type="scientific">Actinocatenispora rupis</name>
    <dbReference type="NCBI Taxonomy" id="519421"/>
    <lineage>
        <taxon>Bacteria</taxon>
        <taxon>Bacillati</taxon>
        <taxon>Actinomycetota</taxon>
        <taxon>Actinomycetes</taxon>
        <taxon>Micromonosporales</taxon>
        <taxon>Micromonosporaceae</taxon>
        <taxon>Actinocatenispora</taxon>
    </lineage>
</organism>
<evidence type="ECO:0000313" key="1">
    <source>
        <dbReference type="EMBL" id="GID15493.1"/>
    </source>
</evidence>
<proteinExistence type="predicted"/>
<reference evidence="1" key="1">
    <citation type="submission" date="2021-01" db="EMBL/GenBank/DDBJ databases">
        <title>Whole genome shotgun sequence of Actinocatenispora rupis NBRC 107355.</title>
        <authorList>
            <person name="Komaki H."/>
            <person name="Tamura T."/>
        </authorList>
    </citation>
    <scope>NUCLEOTIDE SEQUENCE</scope>
    <source>
        <strain evidence="1">NBRC 107355</strain>
    </source>
</reference>
<dbReference type="AlphaFoldDB" id="A0A8J3JGI0"/>
<protein>
    <submittedName>
        <fullName evidence="1">Uncharacterized protein</fullName>
    </submittedName>
</protein>
<gene>
    <name evidence="1" type="ORF">Aru02nite_63820</name>
</gene>